<name>A0ACC2XBX0_9TREE</name>
<protein>
    <submittedName>
        <fullName evidence="1">Uncharacterized protein</fullName>
    </submittedName>
</protein>
<evidence type="ECO:0000313" key="2">
    <source>
        <dbReference type="Proteomes" id="UP001243375"/>
    </source>
</evidence>
<dbReference type="EMBL" id="JASBWU010000006">
    <property type="protein sequence ID" value="KAJ9120889.1"/>
    <property type="molecule type" value="Genomic_DNA"/>
</dbReference>
<reference evidence="1" key="1">
    <citation type="submission" date="2023-04" db="EMBL/GenBank/DDBJ databases">
        <title>Draft Genome sequencing of Naganishia species isolated from polar environments using Oxford Nanopore Technology.</title>
        <authorList>
            <person name="Leo P."/>
            <person name="Venkateswaran K."/>
        </authorList>
    </citation>
    <scope>NUCLEOTIDE SEQUENCE</scope>
    <source>
        <strain evidence="1">MNA-CCFEE 5425</strain>
    </source>
</reference>
<accession>A0ACC2XBX0</accession>
<keyword evidence="2" id="KW-1185">Reference proteome</keyword>
<proteinExistence type="predicted"/>
<evidence type="ECO:0000313" key="1">
    <source>
        <dbReference type="EMBL" id="KAJ9120889.1"/>
    </source>
</evidence>
<organism evidence="1 2">
    <name type="scientific">Naganishia vaughanmartiniae</name>
    <dbReference type="NCBI Taxonomy" id="1424756"/>
    <lineage>
        <taxon>Eukaryota</taxon>
        <taxon>Fungi</taxon>
        <taxon>Dikarya</taxon>
        <taxon>Basidiomycota</taxon>
        <taxon>Agaricomycotina</taxon>
        <taxon>Tremellomycetes</taxon>
        <taxon>Filobasidiales</taxon>
        <taxon>Filobasidiaceae</taxon>
        <taxon>Naganishia</taxon>
    </lineage>
</organism>
<comment type="caution">
    <text evidence="1">The sequence shown here is derived from an EMBL/GenBank/DDBJ whole genome shotgun (WGS) entry which is preliminary data.</text>
</comment>
<dbReference type="Proteomes" id="UP001243375">
    <property type="component" value="Unassembled WGS sequence"/>
</dbReference>
<sequence>MFSTIRQETLASASATNQAPPLPAYETDIHSLQAPAGIEQPYLERMVPVHSSSNTDNSVAAEAATRSAYGMGWSIVQGPPSLFAGMFRPGVVTRRKGY</sequence>
<gene>
    <name evidence="1" type="ORF">QFC22_002824</name>
</gene>